<dbReference type="Proteomes" id="UP001596512">
    <property type="component" value="Unassembled WGS sequence"/>
</dbReference>
<proteinExistence type="predicted"/>
<dbReference type="EMBL" id="JBHTEY010000004">
    <property type="protein sequence ID" value="MFC7615118.1"/>
    <property type="molecule type" value="Genomic_DNA"/>
</dbReference>
<gene>
    <name evidence="1" type="ORF">ACFQV2_17995</name>
</gene>
<evidence type="ECO:0000313" key="2">
    <source>
        <dbReference type="Proteomes" id="UP001596512"/>
    </source>
</evidence>
<organism evidence="1 2">
    <name type="scientific">Actinokineospora soli</name>
    <dbReference type="NCBI Taxonomy" id="1048753"/>
    <lineage>
        <taxon>Bacteria</taxon>
        <taxon>Bacillati</taxon>
        <taxon>Actinomycetota</taxon>
        <taxon>Actinomycetes</taxon>
        <taxon>Pseudonocardiales</taxon>
        <taxon>Pseudonocardiaceae</taxon>
        <taxon>Actinokineospora</taxon>
    </lineage>
</organism>
<accession>A0ABW2TQR9</accession>
<keyword evidence="2" id="KW-1185">Reference proteome</keyword>
<reference evidence="2" key="1">
    <citation type="journal article" date="2019" name="Int. J. Syst. Evol. Microbiol.">
        <title>The Global Catalogue of Microorganisms (GCM) 10K type strain sequencing project: providing services to taxonomists for standard genome sequencing and annotation.</title>
        <authorList>
            <consortium name="The Broad Institute Genomics Platform"/>
            <consortium name="The Broad Institute Genome Sequencing Center for Infectious Disease"/>
            <person name="Wu L."/>
            <person name="Ma J."/>
        </authorList>
    </citation>
    <scope>NUCLEOTIDE SEQUENCE [LARGE SCALE GENOMIC DNA]</scope>
    <source>
        <strain evidence="2">JCM 17695</strain>
    </source>
</reference>
<protein>
    <recommendedName>
        <fullName evidence="3">Immunity protein Imm6</fullName>
    </recommendedName>
</protein>
<name>A0ABW2TQR9_9PSEU</name>
<sequence>MHRTEDQLNQMLGEAWHMPYGRAQVAAVEEVIRHADAQGFAELQYAARILAKTAYIYAGEPEKAFVPFAWCLSVFDRREADPHYDHSLLWSFKAIVSALLTFPEVPLDRTMAVLDDMERRYRARATP</sequence>
<evidence type="ECO:0000313" key="1">
    <source>
        <dbReference type="EMBL" id="MFC7615118.1"/>
    </source>
</evidence>
<comment type="caution">
    <text evidence="1">The sequence shown here is derived from an EMBL/GenBank/DDBJ whole genome shotgun (WGS) entry which is preliminary data.</text>
</comment>
<evidence type="ECO:0008006" key="3">
    <source>
        <dbReference type="Google" id="ProtNLM"/>
    </source>
</evidence>